<dbReference type="InterPro" id="IPR036420">
    <property type="entry name" value="BRCT_dom_sf"/>
</dbReference>
<feature type="domain" description="BRCT" evidence="1">
    <location>
        <begin position="60"/>
        <end position="154"/>
    </location>
</feature>
<dbReference type="SUPFAM" id="SSF52113">
    <property type="entry name" value="BRCT domain"/>
    <property type="match status" value="1"/>
</dbReference>
<feature type="domain" description="BRCT" evidence="1">
    <location>
        <begin position="1"/>
        <end position="40"/>
    </location>
</feature>
<proteinExistence type="predicted"/>
<comment type="caution">
    <text evidence="2">The sequence shown here is derived from an EMBL/GenBank/DDBJ whole genome shotgun (WGS) entry which is preliminary data.</text>
</comment>
<organism evidence="2 3">
    <name type="scientific">Kingdonia uniflora</name>
    <dbReference type="NCBI Taxonomy" id="39325"/>
    <lineage>
        <taxon>Eukaryota</taxon>
        <taxon>Viridiplantae</taxon>
        <taxon>Streptophyta</taxon>
        <taxon>Embryophyta</taxon>
        <taxon>Tracheophyta</taxon>
        <taxon>Spermatophyta</taxon>
        <taxon>Magnoliopsida</taxon>
        <taxon>Ranunculales</taxon>
        <taxon>Circaeasteraceae</taxon>
        <taxon>Kingdonia</taxon>
    </lineage>
</organism>
<reference evidence="2 3" key="1">
    <citation type="journal article" date="2020" name="IScience">
        <title>Genome Sequencing of the Endangered Kingdonia uniflora (Circaeasteraceae, Ranunculales) Reveals Potential Mechanisms of Evolutionary Specialization.</title>
        <authorList>
            <person name="Sun Y."/>
            <person name="Deng T."/>
            <person name="Zhang A."/>
            <person name="Moore M.J."/>
            <person name="Landis J.B."/>
            <person name="Lin N."/>
            <person name="Zhang H."/>
            <person name="Zhang X."/>
            <person name="Huang J."/>
            <person name="Zhang X."/>
            <person name="Sun H."/>
            <person name="Wang H."/>
        </authorList>
    </citation>
    <scope>NUCLEOTIDE SEQUENCE [LARGE SCALE GENOMIC DNA]</scope>
    <source>
        <strain evidence="2">TB1705</strain>
        <tissue evidence="2">Leaf</tissue>
    </source>
</reference>
<evidence type="ECO:0000313" key="3">
    <source>
        <dbReference type="Proteomes" id="UP000541444"/>
    </source>
</evidence>
<evidence type="ECO:0000313" key="2">
    <source>
        <dbReference type="EMBL" id="KAF6155256.1"/>
    </source>
</evidence>
<dbReference type="OrthoDB" id="646980at2759"/>
<dbReference type="PROSITE" id="PS50172">
    <property type="entry name" value="BRCT"/>
    <property type="match status" value="2"/>
</dbReference>
<dbReference type="InterPro" id="IPR001357">
    <property type="entry name" value="BRCT_dom"/>
</dbReference>
<dbReference type="EMBL" id="JACGCM010001428">
    <property type="protein sequence ID" value="KAF6155256.1"/>
    <property type="molecule type" value="Genomic_DNA"/>
</dbReference>
<dbReference type="Pfam" id="PF18428">
    <property type="entry name" value="BRCT_3"/>
    <property type="match status" value="1"/>
</dbReference>
<keyword evidence="3" id="KW-1185">Reference proteome</keyword>
<protein>
    <recommendedName>
        <fullName evidence="1">BRCT domain-containing protein</fullName>
    </recommendedName>
</protein>
<feature type="non-terminal residue" evidence="2">
    <location>
        <position position="1"/>
    </location>
</feature>
<dbReference type="GO" id="GO:0042393">
    <property type="term" value="F:histone binding"/>
    <property type="evidence" value="ECO:0007669"/>
    <property type="project" value="TreeGrafter"/>
</dbReference>
<accession>A0A7J7MK53</accession>
<dbReference type="GO" id="GO:0045944">
    <property type="term" value="P:positive regulation of transcription by RNA polymerase II"/>
    <property type="evidence" value="ECO:0007669"/>
    <property type="project" value="TreeGrafter"/>
</dbReference>
<dbReference type="AlphaFoldDB" id="A0A7J7MK53"/>
<sequence length="182" mass="20831">QLQTTKFLYGCAVNAFLLKVSWLTDSVVAGSKLPPDKYLIFSNREDMHQNKVGWLVITRKHMYIFEKVGIMFHGKHSFCTKFARIVKHGGGQVFQTLQWLIQSLNDGKISAGVFISENENRVSRHLRHCAYEQKLPILPLSWIINSLHSGKLLPFVVTSRSMPVPTFKMQELPDAMELSEEI</sequence>
<dbReference type="PANTHER" id="PTHR15321:SF3">
    <property type="entry name" value="TP53-BINDING PROTEIN 1"/>
    <property type="match status" value="1"/>
</dbReference>
<dbReference type="GO" id="GO:0005634">
    <property type="term" value="C:nucleus"/>
    <property type="evidence" value="ECO:0007669"/>
    <property type="project" value="TreeGrafter"/>
</dbReference>
<evidence type="ECO:0000259" key="1">
    <source>
        <dbReference type="PROSITE" id="PS50172"/>
    </source>
</evidence>
<dbReference type="GO" id="GO:0000077">
    <property type="term" value="P:DNA damage checkpoint signaling"/>
    <property type="evidence" value="ECO:0007669"/>
    <property type="project" value="TreeGrafter"/>
</dbReference>
<dbReference type="PANTHER" id="PTHR15321">
    <property type="entry name" value="TUMOR SUPPRESSOR P53-BINDING PROTEIN 1"/>
    <property type="match status" value="1"/>
</dbReference>
<dbReference type="Gene3D" id="3.40.50.10190">
    <property type="entry name" value="BRCT domain"/>
    <property type="match status" value="2"/>
</dbReference>
<dbReference type="InterPro" id="IPR047252">
    <property type="entry name" value="TP53BP1-like"/>
</dbReference>
<name>A0A7J7MK53_9MAGN</name>
<gene>
    <name evidence="2" type="ORF">GIB67_019782</name>
</gene>
<dbReference type="Proteomes" id="UP000541444">
    <property type="component" value="Unassembled WGS sequence"/>
</dbReference>